<dbReference type="AlphaFoldDB" id="A0AAF0CTC2"/>
<evidence type="ECO:0000256" key="4">
    <source>
        <dbReference type="ARBA" id="ARBA00013078"/>
    </source>
</evidence>
<dbReference type="KEGG" id="slom:PXH66_17705"/>
<dbReference type="PANTHER" id="PTHR43434">
    <property type="entry name" value="PHOSPHOGLYCOLATE PHOSPHATASE"/>
    <property type="match status" value="1"/>
</dbReference>
<dbReference type="Proteomes" id="UP001218638">
    <property type="component" value="Chromosome"/>
</dbReference>
<dbReference type="Pfam" id="PF13419">
    <property type="entry name" value="HAD_2"/>
    <property type="match status" value="1"/>
</dbReference>
<reference evidence="5" key="1">
    <citation type="submission" date="2023-03" db="EMBL/GenBank/DDBJ databases">
        <title>Lomoglobus Profundus gen. nov., sp. nov., a novel member of the phylum Verrucomicrobia, isolated from deep-marine sediment of South China Sea.</title>
        <authorList>
            <person name="Ahmad T."/>
            <person name="Ishaq S.E."/>
            <person name="Wang F."/>
        </authorList>
    </citation>
    <scope>NUCLEOTIDE SEQUENCE</scope>
    <source>
        <strain evidence="5">LMO-M01</strain>
    </source>
</reference>
<sequence>MTRSDRAELPLIIFDVDGTLVGGESYDWSAFGAAFEEVSGTTFAAGFFDKLTEVTASAIVRAALPQLNETALAHTIIRVAHGYAQRLAVDIAAHPAAFQPTPGALELLRELSARGYNCAIATGDWFESIKLKLNAAQIPWHPLPIATSSDRPTRAETIALAAERSGRAVSQSIYIGDGTWDLRATQSLRIPFIGVGAKHPALASAGAEHVFPTLEPAGILPLLDQIRANRRVPTL</sequence>
<dbReference type="CDD" id="cd01427">
    <property type="entry name" value="HAD_like"/>
    <property type="match status" value="1"/>
</dbReference>
<organism evidence="5 6">
    <name type="scientific">Synoicihabitans lomoniglobus</name>
    <dbReference type="NCBI Taxonomy" id="2909285"/>
    <lineage>
        <taxon>Bacteria</taxon>
        <taxon>Pseudomonadati</taxon>
        <taxon>Verrucomicrobiota</taxon>
        <taxon>Opitutia</taxon>
        <taxon>Opitutales</taxon>
        <taxon>Opitutaceae</taxon>
        <taxon>Synoicihabitans</taxon>
    </lineage>
</organism>
<dbReference type="EMBL" id="CP119075">
    <property type="protein sequence ID" value="WED67521.1"/>
    <property type="molecule type" value="Genomic_DNA"/>
</dbReference>
<dbReference type="Gene3D" id="3.40.50.1000">
    <property type="entry name" value="HAD superfamily/HAD-like"/>
    <property type="match status" value="1"/>
</dbReference>
<dbReference type="Gene3D" id="1.10.150.240">
    <property type="entry name" value="Putative phosphatase, domain 2"/>
    <property type="match status" value="1"/>
</dbReference>
<dbReference type="RefSeq" id="WP_330931161.1">
    <property type="nucleotide sequence ID" value="NZ_CP119075.1"/>
</dbReference>
<dbReference type="InterPro" id="IPR041492">
    <property type="entry name" value="HAD_2"/>
</dbReference>
<dbReference type="EC" id="3.1.3.18" evidence="4"/>
<dbReference type="InterPro" id="IPR023198">
    <property type="entry name" value="PGP-like_dom2"/>
</dbReference>
<proteinExistence type="inferred from homology"/>
<evidence type="ECO:0000256" key="2">
    <source>
        <dbReference type="ARBA" id="ARBA00004818"/>
    </source>
</evidence>
<name>A0AAF0CTC2_9BACT</name>
<dbReference type="InterPro" id="IPR023214">
    <property type="entry name" value="HAD_sf"/>
</dbReference>
<evidence type="ECO:0000256" key="1">
    <source>
        <dbReference type="ARBA" id="ARBA00000830"/>
    </source>
</evidence>
<keyword evidence="6" id="KW-1185">Reference proteome</keyword>
<evidence type="ECO:0000256" key="3">
    <source>
        <dbReference type="ARBA" id="ARBA00006171"/>
    </source>
</evidence>
<keyword evidence="5" id="KW-0378">Hydrolase</keyword>
<comment type="pathway">
    <text evidence="2">Organic acid metabolism; glycolate biosynthesis; glycolate from 2-phosphoglycolate: step 1/1.</text>
</comment>
<dbReference type="GO" id="GO:0006281">
    <property type="term" value="P:DNA repair"/>
    <property type="evidence" value="ECO:0007669"/>
    <property type="project" value="TreeGrafter"/>
</dbReference>
<dbReference type="GO" id="GO:0008967">
    <property type="term" value="F:phosphoglycolate phosphatase activity"/>
    <property type="evidence" value="ECO:0007669"/>
    <property type="project" value="UniProtKB-EC"/>
</dbReference>
<dbReference type="PANTHER" id="PTHR43434:SF1">
    <property type="entry name" value="PHOSPHOGLYCOLATE PHOSPHATASE"/>
    <property type="match status" value="1"/>
</dbReference>
<evidence type="ECO:0000313" key="5">
    <source>
        <dbReference type="EMBL" id="WED67521.1"/>
    </source>
</evidence>
<dbReference type="InterPro" id="IPR050155">
    <property type="entry name" value="HAD-like_hydrolase_sf"/>
</dbReference>
<comment type="catalytic activity">
    <reaction evidence="1">
        <text>2-phosphoglycolate + H2O = glycolate + phosphate</text>
        <dbReference type="Rhea" id="RHEA:14369"/>
        <dbReference type="ChEBI" id="CHEBI:15377"/>
        <dbReference type="ChEBI" id="CHEBI:29805"/>
        <dbReference type="ChEBI" id="CHEBI:43474"/>
        <dbReference type="ChEBI" id="CHEBI:58033"/>
        <dbReference type="EC" id="3.1.3.18"/>
    </reaction>
</comment>
<dbReference type="InterPro" id="IPR036412">
    <property type="entry name" value="HAD-like_sf"/>
</dbReference>
<comment type="similarity">
    <text evidence="3">Belongs to the HAD-like hydrolase superfamily. CbbY/CbbZ/Gph/YieH family.</text>
</comment>
<dbReference type="SUPFAM" id="SSF56784">
    <property type="entry name" value="HAD-like"/>
    <property type="match status" value="1"/>
</dbReference>
<protein>
    <recommendedName>
        <fullName evidence="4">phosphoglycolate phosphatase</fullName>
        <ecNumber evidence="4">3.1.3.18</ecNumber>
    </recommendedName>
</protein>
<evidence type="ECO:0000313" key="6">
    <source>
        <dbReference type="Proteomes" id="UP001218638"/>
    </source>
</evidence>
<accession>A0AAF0CTC2</accession>
<gene>
    <name evidence="5" type="ORF">PXH66_17705</name>
</gene>